<accession>A0A8H6DS12</accession>
<protein>
    <submittedName>
        <fullName evidence="1">Uncharacterized protein</fullName>
    </submittedName>
</protein>
<dbReference type="AlphaFoldDB" id="A0A8H6DS12"/>
<dbReference type="Proteomes" id="UP000624244">
    <property type="component" value="Unassembled WGS sequence"/>
</dbReference>
<sequence length="79" mass="9296">MQNEQDITMGLYKPMLNLEPSNAPLRPLTRMRRTLRDESPFPPYGIEPLATPTPVQEFRKARLLNIRIFKKGLHEEYTQ</sequence>
<organism evidence="1 2">
    <name type="scientific">Cochliobolus sativus</name>
    <name type="common">Common root rot and spot blotch fungus</name>
    <name type="synonym">Bipolaris sorokiniana</name>
    <dbReference type="NCBI Taxonomy" id="45130"/>
    <lineage>
        <taxon>Eukaryota</taxon>
        <taxon>Fungi</taxon>
        <taxon>Dikarya</taxon>
        <taxon>Ascomycota</taxon>
        <taxon>Pezizomycotina</taxon>
        <taxon>Dothideomycetes</taxon>
        <taxon>Pleosporomycetidae</taxon>
        <taxon>Pleosporales</taxon>
        <taxon>Pleosporineae</taxon>
        <taxon>Pleosporaceae</taxon>
        <taxon>Bipolaris</taxon>
    </lineage>
</organism>
<name>A0A8H6DS12_COCSA</name>
<gene>
    <name evidence="1" type="ORF">GGP41_008386</name>
</gene>
<dbReference type="EMBL" id="WNKQ01000017">
    <property type="protein sequence ID" value="KAF5845912.1"/>
    <property type="molecule type" value="Genomic_DNA"/>
</dbReference>
<evidence type="ECO:0000313" key="1">
    <source>
        <dbReference type="EMBL" id="KAF5845912.1"/>
    </source>
</evidence>
<reference evidence="1" key="1">
    <citation type="submission" date="2019-11" db="EMBL/GenBank/DDBJ databases">
        <title>Bipolaris sorokiniana Genome sequencing.</title>
        <authorList>
            <person name="Wang H."/>
        </authorList>
    </citation>
    <scope>NUCLEOTIDE SEQUENCE</scope>
</reference>
<proteinExistence type="predicted"/>
<comment type="caution">
    <text evidence="1">The sequence shown here is derived from an EMBL/GenBank/DDBJ whole genome shotgun (WGS) entry which is preliminary data.</text>
</comment>
<evidence type="ECO:0000313" key="2">
    <source>
        <dbReference type="Proteomes" id="UP000624244"/>
    </source>
</evidence>